<proteinExistence type="predicted"/>
<comment type="caution">
    <text evidence="2">The sequence shown here is derived from an EMBL/GenBank/DDBJ whole genome shotgun (WGS) entry which is preliminary data.</text>
</comment>
<dbReference type="InterPro" id="IPR052158">
    <property type="entry name" value="INH-QAR"/>
</dbReference>
<dbReference type="EMBL" id="JAJJMO010000001">
    <property type="protein sequence ID" value="MCC9074072.1"/>
    <property type="molecule type" value="Genomic_DNA"/>
</dbReference>
<dbReference type="Proteomes" id="UP001430919">
    <property type="component" value="Unassembled WGS sequence"/>
</dbReference>
<dbReference type="Pfam" id="PF01965">
    <property type="entry name" value="DJ-1_PfpI"/>
    <property type="match status" value="1"/>
</dbReference>
<sequence length="210" mass="23186">MESKKFPQFNEKKIIKVAFLVFDQVEALDLNGPIDVFAKANFFGNRFELYSVSPNESLVYSEGNILQIKATYNFSNAPQADIIVIPGAEPSLAKQIGDSNIEIAEWIKSQHKAAALIFSVCTGSVILAATGILDNKKATTHFGAMQYLKMHESIEIVENVRYVLDDEVLTTAGITSGLDGTLYVIEEILGKEIADNVSKILVYNRDAVYE</sequence>
<dbReference type="Gene3D" id="3.40.50.880">
    <property type="match status" value="1"/>
</dbReference>
<dbReference type="InterPro" id="IPR002818">
    <property type="entry name" value="DJ-1/PfpI"/>
</dbReference>
<evidence type="ECO:0000259" key="1">
    <source>
        <dbReference type="Pfam" id="PF01965"/>
    </source>
</evidence>
<dbReference type="PANTHER" id="PTHR43130">
    <property type="entry name" value="ARAC-FAMILY TRANSCRIPTIONAL REGULATOR"/>
    <property type="match status" value="1"/>
</dbReference>
<dbReference type="CDD" id="cd03139">
    <property type="entry name" value="GATase1_PfpI_2"/>
    <property type="match status" value="1"/>
</dbReference>
<feature type="domain" description="DJ-1/PfpI" evidence="1">
    <location>
        <begin position="16"/>
        <end position="185"/>
    </location>
</feature>
<keyword evidence="3" id="KW-1185">Reference proteome</keyword>
<accession>A0ABS8N161</accession>
<dbReference type="SUPFAM" id="SSF52317">
    <property type="entry name" value="Class I glutamine amidotransferase-like"/>
    <property type="match status" value="1"/>
</dbReference>
<dbReference type="PANTHER" id="PTHR43130:SF14">
    <property type="entry name" value="DJ-1_PFPI DOMAIN-CONTAINING PROTEIN"/>
    <property type="match status" value="1"/>
</dbReference>
<protein>
    <submittedName>
        <fullName evidence="2">DJ-1/PfpI family protein</fullName>
    </submittedName>
</protein>
<evidence type="ECO:0000313" key="3">
    <source>
        <dbReference type="Proteomes" id="UP001430919"/>
    </source>
</evidence>
<reference evidence="2" key="1">
    <citation type="submission" date="2021-11" db="EMBL/GenBank/DDBJ databases">
        <title>Description of novel Flavobacterium species.</title>
        <authorList>
            <person name="Saticioglu I.B."/>
            <person name="Ay H."/>
            <person name="Altun S."/>
            <person name="Duman M."/>
        </authorList>
    </citation>
    <scope>NUCLEOTIDE SEQUENCE</scope>
    <source>
        <strain evidence="2">F-65</strain>
    </source>
</reference>
<evidence type="ECO:0000313" key="2">
    <source>
        <dbReference type="EMBL" id="MCC9074072.1"/>
    </source>
</evidence>
<name>A0ABS8N161_9FLAO</name>
<dbReference type="RefSeq" id="WP_229990902.1">
    <property type="nucleotide sequence ID" value="NZ_JAJJMO010000001.1"/>
</dbReference>
<gene>
    <name evidence="2" type="ORF">LNQ49_21015</name>
</gene>
<dbReference type="InterPro" id="IPR029062">
    <property type="entry name" value="Class_I_gatase-like"/>
</dbReference>
<organism evidence="2 3">
    <name type="scientific">Flavobacterium pisciphilum</name>
    <dbReference type="NCBI Taxonomy" id="2893755"/>
    <lineage>
        <taxon>Bacteria</taxon>
        <taxon>Pseudomonadati</taxon>
        <taxon>Bacteroidota</taxon>
        <taxon>Flavobacteriia</taxon>
        <taxon>Flavobacteriales</taxon>
        <taxon>Flavobacteriaceae</taxon>
        <taxon>Flavobacterium</taxon>
    </lineage>
</organism>